<dbReference type="InterPro" id="IPR002589">
    <property type="entry name" value="Macro_dom"/>
</dbReference>
<proteinExistence type="predicted"/>
<gene>
    <name evidence="2" type="ORF">GFN93_01305</name>
</gene>
<dbReference type="InterPro" id="IPR043472">
    <property type="entry name" value="Macro_dom-like"/>
</dbReference>
<evidence type="ECO:0000313" key="3">
    <source>
        <dbReference type="Proteomes" id="UP000469421"/>
    </source>
</evidence>
<feature type="domain" description="Macro" evidence="1">
    <location>
        <begin position="1"/>
        <end position="177"/>
    </location>
</feature>
<dbReference type="Gene3D" id="3.40.220.10">
    <property type="entry name" value="Leucine Aminopeptidase, subunit E, domain 1"/>
    <property type="match status" value="1"/>
</dbReference>
<dbReference type="Pfam" id="PF01661">
    <property type="entry name" value="Macro"/>
    <property type="match status" value="1"/>
</dbReference>
<dbReference type="PANTHER" id="PTHR11106:SF27">
    <property type="entry name" value="MACRO DOMAIN-CONTAINING PROTEIN"/>
    <property type="match status" value="1"/>
</dbReference>
<organism evidence="2 3">
    <name type="scientific">Alcanivorax sediminis</name>
    <dbReference type="NCBI Taxonomy" id="2663008"/>
    <lineage>
        <taxon>Bacteria</taxon>
        <taxon>Pseudomonadati</taxon>
        <taxon>Pseudomonadota</taxon>
        <taxon>Gammaproteobacteria</taxon>
        <taxon>Oceanospirillales</taxon>
        <taxon>Alcanivoracaceae</taxon>
        <taxon>Alcanivorax</taxon>
    </lineage>
</organism>
<sequence length="180" mass="18995">MTQRQFGKVTVETVQGDITRQPDLDAIVNAANAELRVGGGVAGAIHRAAGPELEKECIPLGPIKPGQAVISGGHHLPNAHVIHCLGPVYGHDKPEAGLLASCYREALLLADRNDITSIGFPAISTGIFGYPIEEAAQVTLKAVVDVVPGLDNVRTVRFVLFSESDKAVFDRALMAPVANL</sequence>
<protein>
    <submittedName>
        <fullName evidence="2">RNase III inhibitor</fullName>
    </submittedName>
</protein>
<dbReference type="PANTHER" id="PTHR11106">
    <property type="entry name" value="GANGLIOSIDE INDUCED DIFFERENTIATION ASSOCIATED PROTEIN 2-RELATED"/>
    <property type="match status" value="1"/>
</dbReference>
<dbReference type="AlphaFoldDB" id="A0A6N7LRJ1"/>
<name>A0A6N7LRJ1_9GAMM</name>
<evidence type="ECO:0000259" key="1">
    <source>
        <dbReference type="PROSITE" id="PS51154"/>
    </source>
</evidence>
<accession>A0A6N7LRJ1</accession>
<dbReference type="SMART" id="SM00506">
    <property type="entry name" value="A1pp"/>
    <property type="match status" value="1"/>
</dbReference>
<comment type="caution">
    <text evidence="2">The sequence shown here is derived from an EMBL/GenBank/DDBJ whole genome shotgun (WGS) entry which is preliminary data.</text>
</comment>
<evidence type="ECO:0000313" key="2">
    <source>
        <dbReference type="EMBL" id="MQX51866.1"/>
    </source>
</evidence>
<reference evidence="2 3" key="1">
    <citation type="submission" date="2019-10" db="EMBL/GenBank/DDBJ databases">
        <title>Alcanivorax sp.PA15-N-34 draft genome sequence.</title>
        <authorList>
            <person name="Liao X."/>
            <person name="Shao Z."/>
        </authorList>
    </citation>
    <scope>NUCLEOTIDE SEQUENCE [LARGE SCALE GENOMIC DNA]</scope>
    <source>
        <strain evidence="2 3">PA15-N-34</strain>
    </source>
</reference>
<keyword evidence="3" id="KW-1185">Reference proteome</keyword>
<dbReference type="EMBL" id="WIRE01000001">
    <property type="protein sequence ID" value="MQX51866.1"/>
    <property type="molecule type" value="Genomic_DNA"/>
</dbReference>
<dbReference type="RefSeq" id="WP_153498637.1">
    <property type="nucleotide sequence ID" value="NZ_WIRE01000001.1"/>
</dbReference>
<dbReference type="Proteomes" id="UP000469421">
    <property type="component" value="Unassembled WGS sequence"/>
</dbReference>
<dbReference type="SUPFAM" id="SSF52949">
    <property type="entry name" value="Macro domain-like"/>
    <property type="match status" value="1"/>
</dbReference>
<dbReference type="PROSITE" id="PS51154">
    <property type="entry name" value="MACRO"/>
    <property type="match status" value="1"/>
</dbReference>